<evidence type="ECO:0000313" key="1">
    <source>
        <dbReference type="EMBL" id="KAK1278120.1"/>
    </source>
</evidence>
<keyword evidence="2" id="KW-1185">Reference proteome</keyword>
<name>A0AAV9BNN0_ACOGR</name>
<comment type="caution">
    <text evidence="1">The sequence shown here is derived from an EMBL/GenBank/DDBJ whole genome shotgun (WGS) entry which is preliminary data.</text>
</comment>
<dbReference type="Proteomes" id="UP001179952">
    <property type="component" value="Unassembled WGS sequence"/>
</dbReference>
<gene>
    <name evidence="1" type="ORF">QJS04_geneDACA003327</name>
</gene>
<proteinExistence type="predicted"/>
<dbReference type="AlphaFoldDB" id="A0AAV9BNN0"/>
<accession>A0AAV9BNN0</accession>
<reference evidence="1" key="1">
    <citation type="journal article" date="2023" name="Nat. Commun.">
        <title>Diploid and tetraploid genomes of Acorus and the evolution of monocots.</title>
        <authorList>
            <person name="Ma L."/>
            <person name="Liu K.W."/>
            <person name="Li Z."/>
            <person name="Hsiao Y.Y."/>
            <person name="Qi Y."/>
            <person name="Fu T."/>
            <person name="Tang G.D."/>
            <person name="Zhang D."/>
            <person name="Sun W.H."/>
            <person name="Liu D.K."/>
            <person name="Li Y."/>
            <person name="Chen G.Z."/>
            <person name="Liu X.D."/>
            <person name="Liao X.Y."/>
            <person name="Jiang Y.T."/>
            <person name="Yu X."/>
            <person name="Hao Y."/>
            <person name="Huang J."/>
            <person name="Zhao X.W."/>
            <person name="Ke S."/>
            <person name="Chen Y.Y."/>
            <person name="Wu W.L."/>
            <person name="Hsu J.L."/>
            <person name="Lin Y.F."/>
            <person name="Huang M.D."/>
            <person name="Li C.Y."/>
            <person name="Huang L."/>
            <person name="Wang Z.W."/>
            <person name="Zhao X."/>
            <person name="Zhong W.Y."/>
            <person name="Peng D.H."/>
            <person name="Ahmad S."/>
            <person name="Lan S."/>
            <person name="Zhang J.S."/>
            <person name="Tsai W.C."/>
            <person name="Van de Peer Y."/>
            <person name="Liu Z.J."/>
        </authorList>
    </citation>
    <scope>NUCLEOTIDE SEQUENCE</scope>
    <source>
        <strain evidence="1">SCP</strain>
    </source>
</reference>
<protein>
    <submittedName>
        <fullName evidence="1">Uncharacterized protein</fullName>
    </submittedName>
</protein>
<dbReference type="EMBL" id="JAUJYN010000002">
    <property type="protein sequence ID" value="KAK1278120.1"/>
    <property type="molecule type" value="Genomic_DNA"/>
</dbReference>
<organism evidence="1 2">
    <name type="scientific">Acorus gramineus</name>
    <name type="common">Dwarf sweet flag</name>
    <dbReference type="NCBI Taxonomy" id="55184"/>
    <lineage>
        <taxon>Eukaryota</taxon>
        <taxon>Viridiplantae</taxon>
        <taxon>Streptophyta</taxon>
        <taxon>Embryophyta</taxon>
        <taxon>Tracheophyta</taxon>
        <taxon>Spermatophyta</taxon>
        <taxon>Magnoliopsida</taxon>
        <taxon>Liliopsida</taxon>
        <taxon>Acoraceae</taxon>
        <taxon>Acorus</taxon>
    </lineage>
</organism>
<evidence type="ECO:0000313" key="2">
    <source>
        <dbReference type="Proteomes" id="UP001179952"/>
    </source>
</evidence>
<sequence length="150" mass="16889">MEGQKESIMIARGFTECLHDAPKDVCNNAKEMLDDLQTMKAPYSACGSNAPLQSRSMSIPSSVNVYAPNVSKTKGSGKKLRGWGGEEKWQWKTWERGLVAYAAKRKNITRLLVQDQKKCPHKIVKMIHKQFDVGIMVHLYISVLGVVPIW</sequence>
<reference evidence="1" key="2">
    <citation type="submission" date="2023-06" db="EMBL/GenBank/DDBJ databases">
        <authorList>
            <person name="Ma L."/>
            <person name="Liu K.-W."/>
            <person name="Li Z."/>
            <person name="Hsiao Y.-Y."/>
            <person name="Qi Y."/>
            <person name="Fu T."/>
            <person name="Tang G."/>
            <person name="Zhang D."/>
            <person name="Sun W.-H."/>
            <person name="Liu D.-K."/>
            <person name="Li Y."/>
            <person name="Chen G.-Z."/>
            <person name="Liu X.-D."/>
            <person name="Liao X.-Y."/>
            <person name="Jiang Y.-T."/>
            <person name="Yu X."/>
            <person name="Hao Y."/>
            <person name="Huang J."/>
            <person name="Zhao X.-W."/>
            <person name="Ke S."/>
            <person name="Chen Y.-Y."/>
            <person name="Wu W.-L."/>
            <person name="Hsu J.-L."/>
            <person name="Lin Y.-F."/>
            <person name="Huang M.-D."/>
            <person name="Li C.-Y."/>
            <person name="Huang L."/>
            <person name="Wang Z.-W."/>
            <person name="Zhao X."/>
            <person name="Zhong W.-Y."/>
            <person name="Peng D.-H."/>
            <person name="Ahmad S."/>
            <person name="Lan S."/>
            <person name="Zhang J.-S."/>
            <person name="Tsai W.-C."/>
            <person name="Van De Peer Y."/>
            <person name="Liu Z.-J."/>
        </authorList>
    </citation>
    <scope>NUCLEOTIDE SEQUENCE</scope>
    <source>
        <strain evidence="1">SCP</strain>
        <tissue evidence="1">Leaves</tissue>
    </source>
</reference>